<keyword evidence="4" id="KW-1185">Reference proteome</keyword>
<dbReference type="AlphaFoldDB" id="A0A409XAX8"/>
<reference evidence="3 4" key="1">
    <citation type="journal article" date="2018" name="Evol. Lett.">
        <title>Horizontal gene cluster transfer increased hallucinogenic mushroom diversity.</title>
        <authorList>
            <person name="Reynolds H.T."/>
            <person name="Vijayakumar V."/>
            <person name="Gluck-Thaler E."/>
            <person name="Korotkin H.B."/>
            <person name="Matheny P.B."/>
            <person name="Slot J.C."/>
        </authorList>
    </citation>
    <scope>NUCLEOTIDE SEQUENCE [LARGE SCALE GENOMIC DNA]</scope>
    <source>
        <strain evidence="3 4">2629</strain>
    </source>
</reference>
<feature type="coiled-coil region" evidence="1">
    <location>
        <begin position="79"/>
        <end position="142"/>
    </location>
</feature>
<comment type="caution">
    <text evidence="3">The sequence shown here is derived from an EMBL/GenBank/DDBJ whole genome shotgun (WGS) entry which is preliminary data.</text>
</comment>
<dbReference type="Proteomes" id="UP000284842">
    <property type="component" value="Unassembled WGS sequence"/>
</dbReference>
<keyword evidence="1" id="KW-0175">Coiled coil</keyword>
<evidence type="ECO:0000256" key="1">
    <source>
        <dbReference type="SAM" id="Coils"/>
    </source>
</evidence>
<proteinExistence type="predicted"/>
<feature type="compositionally biased region" description="Acidic residues" evidence="2">
    <location>
        <begin position="251"/>
        <end position="261"/>
    </location>
</feature>
<evidence type="ECO:0000313" key="3">
    <source>
        <dbReference type="EMBL" id="PPQ87963.1"/>
    </source>
</evidence>
<organism evidence="3 4">
    <name type="scientific">Panaeolus cyanescens</name>
    <dbReference type="NCBI Taxonomy" id="181874"/>
    <lineage>
        <taxon>Eukaryota</taxon>
        <taxon>Fungi</taxon>
        <taxon>Dikarya</taxon>
        <taxon>Basidiomycota</taxon>
        <taxon>Agaricomycotina</taxon>
        <taxon>Agaricomycetes</taxon>
        <taxon>Agaricomycetidae</taxon>
        <taxon>Agaricales</taxon>
        <taxon>Agaricineae</taxon>
        <taxon>Galeropsidaceae</taxon>
        <taxon>Panaeolus</taxon>
    </lineage>
</organism>
<dbReference type="InParanoid" id="A0A409XAX8"/>
<gene>
    <name evidence="3" type="ORF">CVT24_012955</name>
</gene>
<evidence type="ECO:0000313" key="4">
    <source>
        <dbReference type="Proteomes" id="UP000284842"/>
    </source>
</evidence>
<dbReference type="EMBL" id="NHTK01004159">
    <property type="protein sequence ID" value="PPQ87963.1"/>
    <property type="molecule type" value="Genomic_DNA"/>
</dbReference>
<accession>A0A409XAX8</accession>
<protein>
    <submittedName>
        <fullName evidence="3">Uncharacterized protein</fullName>
    </submittedName>
</protein>
<feature type="region of interest" description="Disordered" evidence="2">
    <location>
        <begin position="194"/>
        <end position="261"/>
    </location>
</feature>
<name>A0A409XAX8_9AGAR</name>
<dbReference type="OrthoDB" id="3269232at2759"/>
<evidence type="ECO:0000256" key="2">
    <source>
        <dbReference type="SAM" id="MobiDB-lite"/>
    </source>
</evidence>
<sequence>MAFLWDSAPITSASPLPPSIAQPAAIPQPSPIDLNTIDISSPEVIALTSAVRELEHTNRMLVERNLALQASNLLNETYIKRVRSQLEAKEKRAAEGNRNQRLAKNGLPKILTAEEFIEEQREQEEERKKKDEEAAARKLAQQRLVVEKHRWAVAEEKRLDDNYLIDERYNEAVEKWKERRAEAKRLRFKLKDWERENPPPKKQPYIKKTPVPRLVDMYPRSGGAHASDVEGSEGSAGSAPSPIANCALLVSEDEEDDDFDA</sequence>
<feature type="compositionally biased region" description="Low complexity" evidence="2">
    <location>
        <begin position="232"/>
        <end position="242"/>
    </location>
</feature>